<sequence>MTEALPDPGASAAVFIGVSAYRHMPKLPTVANNLTRFREALSDRRILGLPKDRCVTVADPTTSAELIDPVIDAAGLARDTLIVYYAGHGFVDRHGALHLTLAGSKHGKRHTAVPYEWLREALLEHSRARRRVVILDCCYSGRAIDDMSAPETPLSTAAGVRGTYVLTSSAENVKALAPRDEECTAFTGELVHILHHGVPGENGQEREPCLTLDMIYDQVRDSLRDKRRPVPQVQDRGRLGPLPFVHNVAVQAPPDPGPRHRKGCLAAVAVGAVLAALGATVPLWWPGGDGASSDVCSSRASLLGFSDRLDKAKFQKQDVYGLSSLALTGPSTALSLTDSSRPVLFRLSLGTPGQPPEPRITAMTRLRREDGSAYGNEELDGEALVLEKDGRTALVASEAGPSIGRFDLTTGRLTADLPVPERFETARTSEAFEAMALSPDGRRLYVGLQSPLSADGTRQGRNRIRILRYTGQPGGRYVADGEVAYETASGLELADLVATGRGERFLALERGFTEGQGNSIHIHEVSFAGLPDVSGMPSLQSAPSSAFATKRLLVDVGRCPPSGAEQKQPQANPLLDNIEGMALGPRLTEGRHQGRRALYLVSDDNGESTQTTRFYALAVDVS</sequence>
<dbReference type="InterPro" id="IPR011600">
    <property type="entry name" value="Pept_C14_caspase"/>
</dbReference>
<proteinExistence type="predicted"/>
<dbReference type="NCBIfam" id="NF047832">
    <property type="entry name" value="caspase_w_EACC1"/>
    <property type="match status" value="1"/>
</dbReference>
<organism evidence="3 4">
    <name type="scientific">Streptomyces phyllanthi</name>
    <dbReference type="NCBI Taxonomy" id="1803180"/>
    <lineage>
        <taxon>Bacteria</taxon>
        <taxon>Bacillati</taxon>
        <taxon>Actinomycetota</taxon>
        <taxon>Actinomycetes</taxon>
        <taxon>Kitasatosporales</taxon>
        <taxon>Streptomycetaceae</taxon>
        <taxon>Streptomyces</taxon>
    </lineage>
</organism>
<feature type="domain" description="Phytase-like" evidence="2">
    <location>
        <begin position="318"/>
        <end position="606"/>
    </location>
</feature>
<dbReference type="Pfam" id="PF13449">
    <property type="entry name" value="Phytase-like"/>
    <property type="match status" value="1"/>
</dbReference>
<evidence type="ECO:0000313" key="4">
    <source>
        <dbReference type="Proteomes" id="UP000326979"/>
    </source>
</evidence>
<accession>A0A5N8W3K6</accession>
<dbReference type="InterPro" id="IPR027372">
    <property type="entry name" value="Phytase-like_dom"/>
</dbReference>
<dbReference type="PANTHER" id="PTHR37957">
    <property type="entry name" value="BLR7070 PROTEIN"/>
    <property type="match status" value="1"/>
</dbReference>
<dbReference type="AlphaFoldDB" id="A0A5N8W3K6"/>
<dbReference type="InterPro" id="IPR011045">
    <property type="entry name" value="N2O_reductase_N"/>
</dbReference>
<evidence type="ECO:0000313" key="3">
    <source>
        <dbReference type="EMBL" id="MPY40908.1"/>
    </source>
</evidence>
<protein>
    <submittedName>
        <fullName evidence="3">Uncharacterized protein</fullName>
    </submittedName>
</protein>
<dbReference type="GO" id="GO:0004197">
    <property type="term" value="F:cysteine-type endopeptidase activity"/>
    <property type="evidence" value="ECO:0007669"/>
    <property type="project" value="InterPro"/>
</dbReference>
<gene>
    <name evidence="3" type="ORF">FNH04_13640</name>
</gene>
<dbReference type="EMBL" id="VJZE01000073">
    <property type="protein sequence ID" value="MPY40908.1"/>
    <property type="molecule type" value="Genomic_DNA"/>
</dbReference>
<dbReference type="Pfam" id="PF00656">
    <property type="entry name" value="Peptidase_C14"/>
    <property type="match status" value="1"/>
</dbReference>
<reference evidence="3 4" key="1">
    <citation type="submission" date="2019-07" db="EMBL/GenBank/DDBJ databases">
        <title>New species of Amycolatopsis and Streptomyces.</title>
        <authorList>
            <person name="Duangmal K."/>
            <person name="Teo W.F.A."/>
            <person name="Lipun K."/>
        </authorList>
    </citation>
    <scope>NUCLEOTIDE SEQUENCE [LARGE SCALE GENOMIC DNA]</scope>
    <source>
        <strain evidence="3 4">TISTR 2346</strain>
    </source>
</reference>
<dbReference type="Gene3D" id="3.40.50.1460">
    <property type="match status" value="1"/>
</dbReference>
<name>A0A5N8W3K6_9ACTN</name>
<dbReference type="InterPro" id="IPR015943">
    <property type="entry name" value="WD40/YVTN_repeat-like_dom_sf"/>
</dbReference>
<dbReference type="SUPFAM" id="SSF52129">
    <property type="entry name" value="Caspase-like"/>
    <property type="match status" value="1"/>
</dbReference>
<dbReference type="Gene3D" id="2.130.10.10">
    <property type="entry name" value="YVTN repeat-like/Quinoprotein amine dehydrogenase"/>
    <property type="match status" value="1"/>
</dbReference>
<dbReference type="OrthoDB" id="3542505at2"/>
<dbReference type="RefSeq" id="WP_152783855.1">
    <property type="nucleotide sequence ID" value="NZ_BAABEQ010000017.1"/>
</dbReference>
<dbReference type="GO" id="GO:0006508">
    <property type="term" value="P:proteolysis"/>
    <property type="evidence" value="ECO:0007669"/>
    <property type="project" value="InterPro"/>
</dbReference>
<keyword evidence="4" id="KW-1185">Reference proteome</keyword>
<dbReference type="PANTHER" id="PTHR37957:SF1">
    <property type="entry name" value="PHYTASE-LIKE DOMAIN-CONTAINING PROTEIN"/>
    <property type="match status" value="1"/>
</dbReference>
<dbReference type="InterPro" id="IPR029030">
    <property type="entry name" value="Caspase-like_dom_sf"/>
</dbReference>
<dbReference type="SUPFAM" id="SSF50974">
    <property type="entry name" value="Nitrous oxide reductase, N-terminal domain"/>
    <property type="match status" value="1"/>
</dbReference>
<dbReference type="Proteomes" id="UP000326979">
    <property type="component" value="Unassembled WGS sequence"/>
</dbReference>
<evidence type="ECO:0000259" key="2">
    <source>
        <dbReference type="Pfam" id="PF13449"/>
    </source>
</evidence>
<comment type="caution">
    <text evidence="3">The sequence shown here is derived from an EMBL/GenBank/DDBJ whole genome shotgun (WGS) entry which is preliminary data.</text>
</comment>
<feature type="domain" description="Peptidase C14 caspase" evidence="1">
    <location>
        <begin position="12"/>
        <end position="234"/>
    </location>
</feature>
<evidence type="ECO:0000259" key="1">
    <source>
        <dbReference type="Pfam" id="PF00656"/>
    </source>
</evidence>